<feature type="signal peptide" evidence="2">
    <location>
        <begin position="1"/>
        <end position="26"/>
    </location>
</feature>
<evidence type="ECO:0000259" key="3">
    <source>
        <dbReference type="PROSITE" id="PS50181"/>
    </source>
</evidence>
<keyword evidence="5" id="KW-1185">Reference proteome</keyword>
<dbReference type="InParanoid" id="A0A165DJ82"/>
<dbReference type="Gene3D" id="1.20.1280.50">
    <property type="match status" value="1"/>
</dbReference>
<feature type="compositionally biased region" description="Acidic residues" evidence="1">
    <location>
        <begin position="147"/>
        <end position="160"/>
    </location>
</feature>
<proteinExistence type="predicted"/>
<gene>
    <name evidence="4" type="ORF">CALCODRAFT_511752</name>
</gene>
<feature type="compositionally biased region" description="Basic residues" evidence="1">
    <location>
        <begin position="495"/>
        <end position="507"/>
    </location>
</feature>
<feature type="region of interest" description="Disordered" evidence="1">
    <location>
        <begin position="144"/>
        <end position="189"/>
    </location>
</feature>
<dbReference type="OrthoDB" id="424465at2759"/>
<accession>A0A165DJ82</accession>
<feature type="chain" id="PRO_5007856640" description="F-box domain-containing protein" evidence="2">
    <location>
        <begin position="27"/>
        <end position="570"/>
    </location>
</feature>
<dbReference type="Pfam" id="PF12937">
    <property type="entry name" value="F-box-like"/>
    <property type="match status" value="1"/>
</dbReference>
<evidence type="ECO:0000256" key="2">
    <source>
        <dbReference type="SAM" id="SignalP"/>
    </source>
</evidence>
<evidence type="ECO:0000313" key="4">
    <source>
        <dbReference type="EMBL" id="KZT52923.1"/>
    </source>
</evidence>
<dbReference type="InterPro" id="IPR001810">
    <property type="entry name" value="F-box_dom"/>
</dbReference>
<dbReference type="SUPFAM" id="SSF81383">
    <property type="entry name" value="F-box domain"/>
    <property type="match status" value="1"/>
</dbReference>
<name>A0A165DJ82_9BASI</name>
<protein>
    <recommendedName>
        <fullName evidence="3">F-box domain-containing protein</fullName>
    </recommendedName>
</protein>
<feature type="region of interest" description="Disordered" evidence="1">
    <location>
        <begin position="494"/>
        <end position="524"/>
    </location>
</feature>
<keyword evidence="2" id="KW-0732">Signal</keyword>
<dbReference type="AlphaFoldDB" id="A0A165DJ82"/>
<dbReference type="Proteomes" id="UP000076842">
    <property type="component" value="Unassembled WGS sequence"/>
</dbReference>
<organism evidence="4 5">
    <name type="scientific">Calocera cornea HHB12733</name>
    <dbReference type="NCBI Taxonomy" id="1353952"/>
    <lineage>
        <taxon>Eukaryota</taxon>
        <taxon>Fungi</taxon>
        <taxon>Dikarya</taxon>
        <taxon>Basidiomycota</taxon>
        <taxon>Agaricomycotina</taxon>
        <taxon>Dacrymycetes</taxon>
        <taxon>Dacrymycetales</taxon>
        <taxon>Dacrymycetaceae</taxon>
        <taxon>Calocera</taxon>
    </lineage>
</organism>
<evidence type="ECO:0000256" key="1">
    <source>
        <dbReference type="SAM" id="MobiDB-lite"/>
    </source>
</evidence>
<dbReference type="PROSITE" id="PS50181">
    <property type="entry name" value="FBOX"/>
    <property type="match status" value="1"/>
</dbReference>
<reference evidence="4 5" key="1">
    <citation type="journal article" date="2016" name="Mol. Biol. Evol.">
        <title>Comparative Genomics of Early-Diverging Mushroom-Forming Fungi Provides Insights into the Origins of Lignocellulose Decay Capabilities.</title>
        <authorList>
            <person name="Nagy L.G."/>
            <person name="Riley R."/>
            <person name="Tritt A."/>
            <person name="Adam C."/>
            <person name="Daum C."/>
            <person name="Floudas D."/>
            <person name="Sun H."/>
            <person name="Yadav J.S."/>
            <person name="Pangilinan J."/>
            <person name="Larsson K.H."/>
            <person name="Matsuura K."/>
            <person name="Barry K."/>
            <person name="Labutti K."/>
            <person name="Kuo R."/>
            <person name="Ohm R.A."/>
            <person name="Bhattacharya S.S."/>
            <person name="Shirouzu T."/>
            <person name="Yoshinaga Y."/>
            <person name="Martin F.M."/>
            <person name="Grigoriev I.V."/>
            <person name="Hibbett D.S."/>
        </authorList>
    </citation>
    <scope>NUCLEOTIDE SEQUENCE [LARGE SCALE GENOMIC DNA]</scope>
    <source>
        <strain evidence="4 5">HHB12733</strain>
    </source>
</reference>
<sequence>MLSLDRLPDDILLLVLSALSVPDVLSVRVERQTCRYLYAVSYTPSVWLALHARLSRQLPLPSLPHPTLSSPNHSYSPQQETLERLLTSSLRLSRNWSSPRPVPTSCTLIKGARHVDKLEVVGEGGWLLALTDGVRLALYDLRSGDTEGSEDDEDDDDDDGTASSSDPSPNLEPAHERAKRTNARKPTFPRVFRQPKRVAEYTSSTGRGWHCGFESHLTGDELFVLLSWRNQTDLLRIPLTPPKSLLRSRRQQFTLLQSFERIRESAPTPCAISDRLLVYPSHSGLLRVVDYRTWEEGVLPTWNPSGGGGVAEGWSREDPLSLLLLPGHILVLKPTSLQLFPLPALHLSPPRLHSPHPSGTGAEGPRPGPVWHLPFRVDAAVFSQPREGEALSVLLRDVDNWTLVHYRLRPAPSPSPVLSSHVAEAPSTPAAAPYLLPPTLVAEISDLAFAQRDRHNTFSLGCSGSRGLVQGMNGVKSYTAPWLAAAERSLSLSLSHHHPSRSRAGSRRAHETAHAGQGEPTLRPVLHHTPLQVMEGGNGLSVDEASGVVAVGEGDGDVWVFGFGFGLEGA</sequence>
<feature type="domain" description="F-box" evidence="3">
    <location>
        <begin position="1"/>
        <end position="50"/>
    </location>
</feature>
<evidence type="ECO:0000313" key="5">
    <source>
        <dbReference type="Proteomes" id="UP000076842"/>
    </source>
</evidence>
<dbReference type="EMBL" id="KV424051">
    <property type="protein sequence ID" value="KZT52923.1"/>
    <property type="molecule type" value="Genomic_DNA"/>
</dbReference>
<dbReference type="InterPro" id="IPR036047">
    <property type="entry name" value="F-box-like_dom_sf"/>
</dbReference>